<comment type="similarity">
    <text evidence="7 8">Belongs to the SelA family.</text>
</comment>
<dbReference type="PANTHER" id="PTHR32328">
    <property type="entry name" value="L-SERYL-TRNA(SEC) SELENIUM TRANSFERASE"/>
    <property type="match status" value="1"/>
</dbReference>
<comment type="catalytic activity">
    <reaction evidence="8">
        <text>L-seryl-tRNA(Sec) + selenophosphate + H(+) = L-selenocysteinyl-tRNA(Sec) + phosphate</text>
        <dbReference type="Rhea" id="RHEA:22728"/>
        <dbReference type="Rhea" id="RHEA-COMP:9742"/>
        <dbReference type="Rhea" id="RHEA-COMP:9743"/>
        <dbReference type="ChEBI" id="CHEBI:15378"/>
        <dbReference type="ChEBI" id="CHEBI:16144"/>
        <dbReference type="ChEBI" id="CHEBI:43474"/>
        <dbReference type="ChEBI" id="CHEBI:78533"/>
        <dbReference type="ChEBI" id="CHEBI:78573"/>
        <dbReference type="EC" id="2.9.1.1"/>
    </reaction>
</comment>
<evidence type="ECO:0000256" key="7">
    <source>
        <dbReference type="ARBA" id="ARBA00044507"/>
    </source>
</evidence>
<dbReference type="AlphaFoldDB" id="A0A2T3NWL2"/>
<dbReference type="InterPro" id="IPR015424">
    <property type="entry name" value="PyrdxlP-dep_Trfase"/>
</dbReference>
<dbReference type="GO" id="GO:0004125">
    <property type="term" value="F:L-seryl-tRNA(Sec) selenium transferase activity"/>
    <property type="evidence" value="ECO:0007669"/>
    <property type="project" value="UniProtKB-UniRule"/>
</dbReference>
<evidence type="ECO:0000256" key="5">
    <source>
        <dbReference type="ARBA" id="ARBA00022917"/>
    </source>
</evidence>
<dbReference type="PANTHER" id="PTHR32328:SF0">
    <property type="entry name" value="L-SERYL-TRNA(SEC) SELENIUM TRANSFERASE"/>
    <property type="match status" value="1"/>
</dbReference>
<dbReference type="GO" id="GO:0005737">
    <property type="term" value="C:cytoplasm"/>
    <property type="evidence" value="ECO:0007669"/>
    <property type="project" value="UniProtKB-SubCell"/>
</dbReference>
<dbReference type="SUPFAM" id="SSF53383">
    <property type="entry name" value="PLP-dependent transferases"/>
    <property type="match status" value="1"/>
</dbReference>
<evidence type="ECO:0000256" key="2">
    <source>
        <dbReference type="ARBA" id="ARBA00022490"/>
    </source>
</evidence>
<name>A0A2T3NWL2_9GAMM</name>
<dbReference type="Gene3D" id="3.40.640.10">
    <property type="entry name" value="Type I PLP-dependent aspartate aminotransferase-like (Major domain)"/>
    <property type="match status" value="1"/>
</dbReference>
<dbReference type="RefSeq" id="WP_081878881.1">
    <property type="nucleotide sequence ID" value="NZ_JGVO01000198.1"/>
</dbReference>
<dbReference type="OrthoDB" id="9787096at2"/>
<dbReference type="EC" id="2.9.1.1" evidence="8"/>
<comment type="function">
    <text evidence="8">Converts seryl-tRNA(Sec) to selenocysteinyl-tRNA(Sec) required for selenoprotein biosynthesis.</text>
</comment>
<dbReference type="GO" id="GO:0001514">
    <property type="term" value="P:selenocysteine incorporation"/>
    <property type="evidence" value="ECO:0007669"/>
    <property type="project" value="UniProtKB-UniRule"/>
</dbReference>
<dbReference type="Pfam" id="PF12390">
    <property type="entry name" value="Se-cys_synth_N"/>
    <property type="match status" value="1"/>
</dbReference>
<dbReference type="UniPathway" id="UPA00906">
    <property type="reaction ID" value="UER00896"/>
</dbReference>
<accession>A0A2T3NWL2</accession>
<keyword evidence="12" id="KW-1185">Reference proteome</keyword>
<evidence type="ECO:0000313" key="11">
    <source>
        <dbReference type="EMBL" id="PSW20641.1"/>
    </source>
</evidence>
<dbReference type="NCBIfam" id="TIGR00474">
    <property type="entry name" value="selA"/>
    <property type="match status" value="1"/>
</dbReference>
<dbReference type="InterPro" id="IPR015421">
    <property type="entry name" value="PyrdxlP-dep_Trfase_major"/>
</dbReference>
<reference evidence="11 12" key="1">
    <citation type="submission" date="2018-01" db="EMBL/GenBank/DDBJ databases">
        <title>Whole genome sequencing of Histamine producing bacteria.</title>
        <authorList>
            <person name="Butler K."/>
        </authorList>
    </citation>
    <scope>NUCLEOTIDE SEQUENCE [LARGE SCALE GENOMIC DNA]</scope>
    <source>
        <strain evidence="11 12">DSM 100436</strain>
    </source>
</reference>
<evidence type="ECO:0000256" key="6">
    <source>
        <dbReference type="ARBA" id="ARBA00023266"/>
    </source>
</evidence>
<dbReference type="GO" id="GO:0001717">
    <property type="term" value="P:conversion of seryl-tRNAsec to selenocys-tRNAsec"/>
    <property type="evidence" value="ECO:0007669"/>
    <property type="project" value="UniProtKB-UniRule"/>
</dbReference>
<dbReference type="HAMAP" id="MF_00423">
    <property type="entry name" value="SelA"/>
    <property type="match status" value="1"/>
</dbReference>
<dbReference type="InterPro" id="IPR018319">
    <property type="entry name" value="SelA-like"/>
</dbReference>
<keyword evidence="5 8" id="KW-0648">Protein biosynthesis</keyword>
<dbReference type="Proteomes" id="UP000241771">
    <property type="component" value="Unassembled WGS sequence"/>
</dbReference>
<protein>
    <recommendedName>
        <fullName evidence="8">L-seryl-tRNA(Sec) selenium transferase</fullName>
        <ecNumber evidence="8">2.9.1.1</ecNumber>
    </recommendedName>
    <alternativeName>
        <fullName evidence="8">Selenocysteine synthase</fullName>
        <shortName evidence="8">Sec synthase</shortName>
    </alternativeName>
    <alternativeName>
        <fullName evidence="8">Selenocysteinyl-tRNA(Sec) synthase</fullName>
    </alternativeName>
</protein>
<feature type="modified residue" description="N6-(pyridoxal phosphate)lysine" evidence="8 9">
    <location>
        <position position="288"/>
    </location>
</feature>
<organism evidence="11 12">
    <name type="scientific">Photobacterium sanctipauli</name>
    <dbReference type="NCBI Taxonomy" id="1342794"/>
    <lineage>
        <taxon>Bacteria</taxon>
        <taxon>Pseudomonadati</taxon>
        <taxon>Pseudomonadota</taxon>
        <taxon>Gammaproteobacteria</taxon>
        <taxon>Vibrionales</taxon>
        <taxon>Vibrionaceae</taxon>
        <taxon>Photobacterium</taxon>
    </lineage>
</organism>
<feature type="domain" description="L-seryl-tRNA selenium transferase N-terminal" evidence="10">
    <location>
        <begin position="6"/>
        <end position="43"/>
    </location>
</feature>
<evidence type="ECO:0000256" key="4">
    <source>
        <dbReference type="ARBA" id="ARBA00022898"/>
    </source>
</evidence>
<dbReference type="Pfam" id="PF03841">
    <property type="entry name" value="SelA"/>
    <property type="match status" value="1"/>
</dbReference>
<evidence type="ECO:0000256" key="1">
    <source>
        <dbReference type="ARBA" id="ARBA00001933"/>
    </source>
</evidence>
<dbReference type="InterPro" id="IPR025862">
    <property type="entry name" value="SelA_trans_N_dom"/>
</dbReference>
<evidence type="ECO:0000313" key="12">
    <source>
        <dbReference type="Proteomes" id="UP000241771"/>
    </source>
</evidence>
<comment type="caution">
    <text evidence="11">The sequence shown here is derived from an EMBL/GenBank/DDBJ whole genome shotgun (WGS) entry which is preliminary data.</text>
</comment>
<evidence type="ECO:0000256" key="9">
    <source>
        <dbReference type="PIRSR" id="PIRSR618319-50"/>
    </source>
</evidence>
<keyword evidence="6 8" id="KW-0711">Selenium</keyword>
<evidence type="ECO:0000259" key="10">
    <source>
        <dbReference type="Pfam" id="PF12390"/>
    </source>
</evidence>
<keyword evidence="3 8" id="KW-0808">Transferase</keyword>
<gene>
    <name evidence="8" type="primary">selA</name>
    <name evidence="11" type="ORF">C9I98_07270</name>
</gene>
<evidence type="ECO:0000256" key="8">
    <source>
        <dbReference type="HAMAP-Rule" id="MF_00423"/>
    </source>
</evidence>
<comment type="subcellular location">
    <subcellularLocation>
        <location evidence="8">Cytoplasm</location>
    </subcellularLocation>
</comment>
<dbReference type="InterPro" id="IPR004534">
    <property type="entry name" value="SelA_trans"/>
</dbReference>
<keyword evidence="4 8" id="KW-0663">Pyridoxal phosphate</keyword>
<dbReference type="Gene3D" id="3.90.1150.180">
    <property type="match status" value="1"/>
</dbReference>
<comment type="pathway">
    <text evidence="8">Aminoacyl-tRNA biosynthesis; selenocysteinyl-tRNA(Sec) biosynthesis; selenocysteinyl-tRNA(Sec) from L-seryl-tRNA(Sec) (bacterial route): step 1/1.</text>
</comment>
<proteinExistence type="inferred from homology"/>
<dbReference type="EMBL" id="PYMA01000003">
    <property type="protein sequence ID" value="PSW20641.1"/>
    <property type="molecule type" value="Genomic_DNA"/>
</dbReference>
<sequence>MAVSTLSSIPQIEKILQQAFLAPYIDTLSRPVVTDVIREQVGRYKKAHIQNPETTPFSLEQLYHFIERACWQVKQQRLQRVVNGTGVIVHTNLGRSPIDADLWQSVSEVNTHYNNLEIDLGTGKRGKRKGLLQTLMQHLVKGEDTLVVNNNASSIYLMLHELAKGKEVIVSRGEQIQIGGGFRIPDILALSGAKLVEVGTTNITTTQDYLDAITEETAMVLIVHTSNFKIRGFTESADVKELAKALPDHVVLAVDQGSGTTTEAMPDEPSVASYIQAGADIVCFSGDKILGGPQAGLVTGKQSLIKQLEKNPMMRAFRPSRIVYSLLEELVVRKLNHLDSGKGVAETKSKAEATTIEQRAHRLAEGFGEQVAVVPSEMTVGGGSLPDQVDPSWSVEIDSGATRYKPEKLLQVMRSWPLPVIGVIKHDKVQLNMATISNDEVFYLRSQLAEVLQ</sequence>
<evidence type="ECO:0000256" key="3">
    <source>
        <dbReference type="ARBA" id="ARBA00022679"/>
    </source>
</evidence>
<keyword evidence="2 8" id="KW-0963">Cytoplasm</keyword>
<comment type="cofactor">
    <cofactor evidence="1 8 9">
        <name>pyridoxal 5'-phosphate</name>
        <dbReference type="ChEBI" id="CHEBI:597326"/>
    </cofactor>
</comment>